<gene>
    <name evidence="1" type="ORF">BpHYR1_035898</name>
</gene>
<dbReference type="AlphaFoldDB" id="A0A3M7SHH1"/>
<proteinExistence type="predicted"/>
<organism evidence="1 2">
    <name type="scientific">Brachionus plicatilis</name>
    <name type="common">Marine rotifer</name>
    <name type="synonym">Brachionus muelleri</name>
    <dbReference type="NCBI Taxonomy" id="10195"/>
    <lineage>
        <taxon>Eukaryota</taxon>
        <taxon>Metazoa</taxon>
        <taxon>Spiralia</taxon>
        <taxon>Gnathifera</taxon>
        <taxon>Rotifera</taxon>
        <taxon>Eurotatoria</taxon>
        <taxon>Monogononta</taxon>
        <taxon>Pseudotrocha</taxon>
        <taxon>Ploima</taxon>
        <taxon>Brachionidae</taxon>
        <taxon>Brachionus</taxon>
    </lineage>
</organism>
<accession>A0A3M7SHH1</accession>
<dbReference type="EMBL" id="REGN01001356">
    <property type="protein sequence ID" value="RNA35233.1"/>
    <property type="molecule type" value="Genomic_DNA"/>
</dbReference>
<name>A0A3M7SHH1_BRAPC</name>
<dbReference type="Proteomes" id="UP000276133">
    <property type="component" value="Unassembled WGS sequence"/>
</dbReference>
<keyword evidence="2" id="KW-1185">Reference proteome</keyword>
<sequence>MSACAWWNWSKLELELLMRVKNLAKLWRIWLHLAPIRTFTIFVRNRDDSIKQSIWFRFEQIKLYTKLMDLTEIFVLKFKFF</sequence>
<evidence type="ECO:0000313" key="1">
    <source>
        <dbReference type="EMBL" id="RNA35233.1"/>
    </source>
</evidence>
<protein>
    <submittedName>
        <fullName evidence="1">Uncharacterized protein</fullName>
    </submittedName>
</protein>
<comment type="caution">
    <text evidence="1">The sequence shown here is derived from an EMBL/GenBank/DDBJ whole genome shotgun (WGS) entry which is preliminary data.</text>
</comment>
<reference evidence="1 2" key="1">
    <citation type="journal article" date="2018" name="Sci. Rep.">
        <title>Genomic signatures of local adaptation to the degree of environmental predictability in rotifers.</title>
        <authorList>
            <person name="Franch-Gras L."/>
            <person name="Hahn C."/>
            <person name="Garcia-Roger E.M."/>
            <person name="Carmona M.J."/>
            <person name="Serra M."/>
            <person name="Gomez A."/>
        </authorList>
    </citation>
    <scope>NUCLEOTIDE SEQUENCE [LARGE SCALE GENOMIC DNA]</scope>
    <source>
        <strain evidence="1">HYR1</strain>
    </source>
</reference>
<evidence type="ECO:0000313" key="2">
    <source>
        <dbReference type="Proteomes" id="UP000276133"/>
    </source>
</evidence>